<feature type="compositionally biased region" description="Low complexity" evidence="1">
    <location>
        <begin position="76"/>
        <end position="93"/>
    </location>
</feature>
<gene>
    <name evidence="3" type="ORF">ACFQ2T_00725</name>
</gene>
<evidence type="ECO:0008006" key="5">
    <source>
        <dbReference type="Google" id="ProtNLM"/>
    </source>
</evidence>
<dbReference type="EMBL" id="JBHTLN010000001">
    <property type="protein sequence ID" value="MFD1121014.1"/>
    <property type="molecule type" value="Genomic_DNA"/>
</dbReference>
<feature type="region of interest" description="Disordered" evidence="1">
    <location>
        <begin position="30"/>
        <end position="108"/>
    </location>
</feature>
<comment type="caution">
    <text evidence="3">The sequence shown here is derived from an EMBL/GenBank/DDBJ whole genome shotgun (WGS) entry which is preliminary data.</text>
</comment>
<evidence type="ECO:0000313" key="3">
    <source>
        <dbReference type="EMBL" id="MFD1121014.1"/>
    </source>
</evidence>
<keyword evidence="4" id="KW-1185">Reference proteome</keyword>
<protein>
    <recommendedName>
        <fullName evidence="5">Secreted protein</fullName>
    </recommendedName>
</protein>
<feature type="signal peptide" evidence="2">
    <location>
        <begin position="1"/>
        <end position="20"/>
    </location>
</feature>
<evidence type="ECO:0000256" key="1">
    <source>
        <dbReference type="SAM" id="MobiDB-lite"/>
    </source>
</evidence>
<name>A0ABW3P4E5_9PROT</name>
<dbReference type="PROSITE" id="PS51257">
    <property type="entry name" value="PROKAR_LIPOPROTEIN"/>
    <property type="match status" value="1"/>
</dbReference>
<sequence length="108" mass="10933">MTAFFRLLSIAGLSMTLLVACSDNETTIEEAYKSAHDQPNETADPAQAGASSTPQADATGTSQDATTGTAPDKDSAAGAVQAARDAVAASNAQTKKTNEATEAAIKNN</sequence>
<proteinExistence type="predicted"/>
<keyword evidence="2" id="KW-0732">Signal</keyword>
<evidence type="ECO:0000313" key="4">
    <source>
        <dbReference type="Proteomes" id="UP001597206"/>
    </source>
</evidence>
<dbReference type="RefSeq" id="WP_379029135.1">
    <property type="nucleotide sequence ID" value="NZ_JBHTLN010000001.1"/>
</dbReference>
<evidence type="ECO:0000256" key="2">
    <source>
        <dbReference type="SAM" id="SignalP"/>
    </source>
</evidence>
<dbReference type="Proteomes" id="UP001597206">
    <property type="component" value="Unassembled WGS sequence"/>
</dbReference>
<reference evidence="4" key="1">
    <citation type="journal article" date="2019" name="Int. J. Syst. Evol. Microbiol.">
        <title>The Global Catalogue of Microorganisms (GCM) 10K type strain sequencing project: providing services to taxonomists for standard genome sequencing and annotation.</title>
        <authorList>
            <consortium name="The Broad Institute Genomics Platform"/>
            <consortium name="The Broad Institute Genome Sequencing Center for Infectious Disease"/>
            <person name="Wu L."/>
            <person name="Ma J."/>
        </authorList>
    </citation>
    <scope>NUCLEOTIDE SEQUENCE [LARGE SCALE GENOMIC DNA]</scope>
    <source>
        <strain evidence="4">CCUG 58411</strain>
    </source>
</reference>
<feature type="compositionally biased region" description="Basic and acidic residues" evidence="1">
    <location>
        <begin position="30"/>
        <end position="39"/>
    </location>
</feature>
<feature type="chain" id="PRO_5045890095" description="Secreted protein" evidence="2">
    <location>
        <begin position="21"/>
        <end position="108"/>
    </location>
</feature>
<feature type="compositionally biased region" description="Polar residues" evidence="1">
    <location>
        <begin position="49"/>
        <end position="69"/>
    </location>
</feature>
<accession>A0ABW3P4E5</accession>
<organism evidence="3 4">
    <name type="scientific">Methylophilus flavus</name>
    <dbReference type="NCBI Taxonomy" id="640084"/>
    <lineage>
        <taxon>Bacteria</taxon>
        <taxon>Pseudomonadati</taxon>
        <taxon>Pseudomonadota</taxon>
        <taxon>Betaproteobacteria</taxon>
        <taxon>Nitrosomonadales</taxon>
        <taxon>Methylophilaceae</taxon>
        <taxon>Methylophilus</taxon>
    </lineage>
</organism>